<dbReference type="Gene3D" id="1.20.1440.130">
    <property type="entry name" value="VKOR domain"/>
    <property type="match status" value="1"/>
</dbReference>
<dbReference type="EMBL" id="PDJE01000001">
    <property type="protein sequence ID" value="PFG31157.1"/>
    <property type="molecule type" value="Genomic_DNA"/>
</dbReference>
<feature type="transmembrane region" description="Helical" evidence="10">
    <location>
        <begin position="70"/>
        <end position="88"/>
    </location>
</feature>
<dbReference type="SMART" id="SM00756">
    <property type="entry name" value="VKc"/>
    <property type="match status" value="1"/>
</dbReference>
<dbReference type="GO" id="GO:0016491">
    <property type="term" value="F:oxidoreductase activity"/>
    <property type="evidence" value="ECO:0007669"/>
    <property type="project" value="UniProtKB-KW"/>
</dbReference>
<keyword evidence="5 10" id="KW-1133">Transmembrane helix</keyword>
<protein>
    <submittedName>
        <fullName evidence="12">Putative membrane protein</fullName>
    </submittedName>
</protein>
<evidence type="ECO:0000256" key="10">
    <source>
        <dbReference type="SAM" id="Phobius"/>
    </source>
</evidence>
<evidence type="ECO:0000256" key="3">
    <source>
        <dbReference type="ARBA" id="ARBA00022692"/>
    </source>
</evidence>
<proteinExistence type="inferred from homology"/>
<keyword evidence="9" id="KW-0676">Redox-active center</keyword>
<comment type="caution">
    <text evidence="12">The sequence shown here is derived from an EMBL/GenBank/DDBJ whole genome shotgun (WGS) entry which is preliminary data.</text>
</comment>
<keyword evidence="7 10" id="KW-0472">Membrane</keyword>
<keyword evidence="4" id="KW-0874">Quinone</keyword>
<gene>
    <name evidence="12" type="ORF">ATJ78_2110</name>
</gene>
<dbReference type="CDD" id="cd12922">
    <property type="entry name" value="VKOR_5"/>
    <property type="match status" value="1"/>
</dbReference>
<evidence type="ECO:0000313" key="13">
    <source>
        <dbReference type="Proteomes" id="UP000221369"/>
    </source>
</evidence>
<keyword evidence="6" id="KW-0560">Oxidoreductase</keyword>
<dbReference type="Pfam" id="PF07884">
    <property type="entry name" value="VKOR"/>
    <property type="match status" value="1"/>
</dbReference>
<evidence type="ECO:0000256" key="7">
    <source>
        <dbReference type="ARBA" id="ARBA00023136"/>
    </source>
</evidence>
<accession>A0A2A9DWI3</accession>
<evidence type="ECO:0000256" key="9">
    <source>
        <dbReference type="ARBA" id="ARBA00023284"/>
    </source>
</evidence>
<evidence type="ECO:0000256" key="6">
    <source>
        <dbReference type="ARBA" id="ARBA00023002"/>
    </source>
</evidence>
<dbReference type="GO" id="GO:0016020">
    <property type="term" value="C:membrane"/>
    <property type="evidence" value="ECO:0007669"/>
    <property type="project" value="UniProtKB-SubCell"/>
</dbReference>
<dbReference type="InterPro" id="IPR041714">
    <property type="entry name" value="VKOR_Actinobacteria"/>
</dbReference>
<dbReference type="Proteomes" id="UP000221369">
    <property type="component" value="Unassembled WGS sequence"/>
</dbReference>
<comment type="similarity">
    <text evidence="2">Belongs to the VKOR family.</text>
</comment>
<feature type="transmembrane region" description="Helical" evidence="10">
    <location>
        <begin position="7"/>
        <end position="29"/>
    </location>
</feature>
<name>A0A2A9DWI3_9MICO</name>
<evidence type="ECO:0000256" key="1">
    <source>
        <dbReference type="ARBA" id="ARBA00004141"/>
    </source>
</evidence>
<feature type="transmembrane region" description="Helical" evidence="10">
    <location>
        <begin position="121"/>
        <end position="145"/>
    </location>
</feature>
<evidence type="ECO:0000256" key="2">
    <source>
        <dbReference type="ARBA" id="ARBA00006214"/>
    </source>
</evidence>
<dbReference type="AlphaFoldDB" id="A0A2A9DWI3"/>
<keyword evidence="3 10" id="KW-0812">Transmembrane</keyword>
<feature type="domain" description="Vitamin K epoxide reductase" evidence="11">
    <location>
        <begin position="6"/>
        <end position="147"/>
    </location>
</feature>
<dbReference type="InterPro" id="IPR038354">
    <property type="entry name" value="VKOR_sf"/>
</dbReference>
<evidence type="ECO:0000256" key="8">
    <source>
        <dbReference type="ARBA" id="ARBA00023157"/>
    </source>
</evidence>
<dbReference type="GO" id="GO:0048038">
    <property type="term" value="F:quinone binding"/>
    <property type="evidence" value="ECO:0007669"/>
    <property type="project" value="UniProtKB-KW"/>
</dbReference>
<evidence type="ECO:0000256" key="4">
    <source>
        <dbReference type="ARBA" id="ARBA00022719"/>
    </source>
</evidence>
<reference evidence="12 13" key="1">
    <citation type="submission" date="2017-10" db="EMBL/GenBank/DDBJ databases">
        <title>Sequencing the genomes of 1000 actinobacteria strains.</title>
        <authorList>
            <person name="Klenk H.-P."/>
        </authorList>
    </citation>
    <scope>NUCLEOTIDE SEQUENCE [LARGE SCALE GENOMIC DNA]</scope>
    <source>
        <strain evidence="12 13">DSM 21798</strain>
    </source>
</reference>
<evidence type="ECO:0000313" key="12">
    <source>
        <dbReference type="EMBL" id="PFG31157.1"/>
    </source>
</evidence>
<comment type="subcellular location">
    <subcellularLocation>
        <location evidence="1">Membrane</location>
        <topology evidence="1">Multi-pass membrane protein</topology>
    </subcellularLocation>
</comment>
<feature type="transmembrane region" description="Helical" evidence="10">
    <location>
        <begin position="166"/>
        <end position="187"/>
    </location>
</feature>
<feature type="transmembrane region" description="Helical" evidence="10">
    <location>
        <begin position="95"/>
        <end position="115"/>
    </location>
</feature>
<keyword evidence="13" id="KW-1185">Reference proteome</keyword>
<evidence type="ECO:0000259" key="11">
    <source>
        <dbReference type="SMART" id="SM00756"/>
    </source>
</evidence>
<organism evidence="12 13">
    <name type="scientific">Paramicrobacterium agarici</name>
    <dbReference type="NCBI Taxonomy" id="630514"/>
    <lineage>
        <taxon>Bacteria</taxon>
        <taxon>Bacillati</taxon>
        <taxon>Actinomycetota</taxon>
        <taxon>Actinomycetes</taxon>
        <taxon>Micrococcales</taxon>
        <taxon>Microbacteriaceae</taxon>
        <taxon>Paramicrobacterium</taxon>
    </lineage>
</organism>
<dbReference type="InterPro" id="IPR012932">
    <property type="entry name" value="VKOR"/>
</dbReference>
<sequence>MDNARPVPLAIFLIIAGVVGWIAAFALTLDKFIQLENPDAKLGCDFNILVGCSTNLASEQGAVFGFPNPIIGLTCWVVPVVIGVALLAGARFPRWFWLALWAGFLFGACLVAWFITQSIYVISSLCPWCMLTWSMMIPSFLAVTFHVLRLGAFGRGTRARSVGSALIGWTPLITLVIFVLIAVLAQLRLDVIAHIF</sequence>
<keyword evidence="8" id="KW-1015">Disulfide bond</keyword>
<evidence type="ECO:0000256" key="5">
    <source>
        <dbReference type="ARBA" id="ARBA00022989"/>
    </source>
</evidence>